<dbReference type="Pfam" id="PF00005">
    <property type="entry name" value="ABC_tran"/>
    <property type="match status" value="1"/>
</dbReference>
<evidence type="ECO:0000256" key="1">
    <source>
        <dbReference type="ARBA" id="ARBA00022475"/>
    </source>
</evidence>
<dbReference type="CDD" id="cd00267">
    <property type="entry name" value="ABC_ATPase"/>
    <property type="match status" value="1"/>
</dbReference>
<protein>
    <submittedName>
        <fullName evidence="5">ABC-type iron transport system FetAB ATPase subunit</fullName>
    </submittedName>
</protein>
<evidence type="ECO:0000259" key="4">
    <source>
        <dbReference type="PROSITE" id="PS50893"/>
    </source>
</evidence>
<dbReference type="InterPro" id="IPR003593">
    <property type="entry name" value="AAA+_ATPase"/>
</dbReference>
<accession>A0A370F966</accession>
<dbReference type="GO" id="GO:0016887">
    <property type="term" value="F:ATP hydrolysis activity"/>
    <property type="evidence" value="ECO:0007669"/>
    <property type="project" value="InterPro"/>
</dbReference>
<evidence type="ECO:0000256" key="2">
    <source>
        <dbReference type="ARBA" id="ARBA00022741"/>
    </source>
</evidence>
<dbReference type="AlphaFoldDB" id="A0A370F966"/>
<dbReference type="EMBL" id="QQAV01000009">
    <property type="protein sequence ID" value="RDI21349.1"/>
    <property type="molecule type" value="Genomic_DNA"/>
</dbReference>
<name>A0A370F966_9BURK</name>
<evidence type="ECO:0000313" key="5">
    <source>
        <dbReference type="EMBL" id="RDI21349.1"/>
    </source>
</evidence>
<dbReference type="Gene3D" id="3.40.50.300">
    <property type="entry name" value="P-loop containing nucleotide triphosphate hydrolases"/>
    <property type="match status" value="1"/>
</dbReference>
<dbReference type="PANTHER" id="PTHR43119:SF1">
    <property type="entry name" value="ABC TRANSPORTER DOMAIN-CONTAINING PROTEIN"/>
    <property type="match status" value="1"/>
</dbReference>
<dbReference type="OrthoDB" id="4408248at2"/>
<keyword evidence="1" id="KW-0472">Membrane</keyword>
<evidence type="ECO:0000256" key="3">
    <source>
        <dbReference type="ARBA" id="ARBA00022840"/>
    </source>
</evidence>
<evidence type="ECO:0000313" key="6">
    <source>
        <dbReference type="Proteomes" id="UP000255265"/>
    </source>
</evidence>
<sequence>MQTIPPRLVVRNLQSPRSGPHAFQLERGECVAIRGRSGSGKSVLLRLIADLDPSNGGTVELDGQPREQFSGPQWRRRVIYQSAEPAWWAPTVGDHFDAAQRLRIATMVEALGLPQTSLDAEVLRLSTGERQRLALLRSLARDPAVLLLDEPTAALDSESTQAYEDLLHGQCTQGLAILWVTHSDEQAHRVAARSLVVDGGRVSAS</sequence>
<keyword evidence="3" id="KW-0067">ATP-binding</keyword>
<organism evidence="5 6">
    <name type="scientific">Pseudacidovorax intermedius</name>
    <dbReference type="NCBI Taxonomy" id="433924"/>
    <lineage>
        <taxon>Bacteria</taxon>
        <taxon>Pseudomonadati</taxon>
        <taxon>Pseudomonadota</taxon>
        <taxon>Betaproteobacteria</taxon>
        <taxon>Burkholderiales</taxon>
        <taxon>Comamonadaceae</taxon>
        <taxon>Pseudacidovorax</taxon>
    </lineage>
</organism>
<keyword evidence="6" id="KW-1185">Reference proteome</keyword>
<dbReference type="SMART" id="SM00382">
    <property type="entry name" value="AAA"/>
    <property type="match status" value="1"/>
</dbReference>
<keyword evidence="1" id="KW-1003">Cell membrane</keyword>
<gene>
    <name evidence="5" type="ORF">DFR41_109146</name>
</gene>
<comment type="caution">
    <text evidence="5">The sequence shown here is derived from an EMBL/GenBank/DDBJ whole genome shotgun (WGS) entry which is preliminary data.</text>
</comment>
<dbReference type="PROSITE" id="PS50893">
    <property type="entry name" value="ABC_TRANSPORTER_2"/>
    <property type="match status" value="1"/>
</dbReference>
<reference evidence="5 6" key="1">
    <citation type="submission" date="2018-07" db="EMBL/GenBank/DDBJ databases">
        <title>Genomic Encyclopedia of Type Strains, Phase IV (KMG-IV): sequencing the most valuable type-strain genomes for metagenomic binning, comparative biology and taxonomic classification.</title>
        <authorList>
            <person name="Goeker M."/>
        </authorList>
    </citation>
    <scope>NUCLEOTIDE SEQUENCE [LARGE SCALE GENOMIC DNA]</scope>
    <source>
        <strain evidence="5 6">DSM 21352</strain>
    </source>
</reference>
<dbReference type="SUPFAM" id="SSF52540">
    <property type="entry name" value="P-loop containing nucleoside triphosphate hydrolases"/>
    <property type="match status" value="1"/>
</dbReference>
<proteinExistence type="predicted"/>
<keyword evidence="2" id="KW-0547">Nucleotide-binding</keyword>
<dbReference type="InterPro" id="IPR027417">
    <property type="entry name" value="P-loop_NTPase"/>
</dbReference>
<dbReference type="Proteomes" id="UP000255265">
    <property type="component" value="Unassembled WGS sequence"/>
</dbReference>
<dbReference type="PANTHER" id="PTHR43119">
    <property type="entry name" value="ABC TRANSPORT PROTEIN ATP-BINDING COMPONENT-RELATED"/>
    <property type="match status" value="1"/>
</dbReference>
<dbReference type="GO" id="GO:0005524">
    <property type="term" value="F:ATP binding"/>
    <property type="evidence" value="ECO:0007669"/>
    <property type="project" value="UniProtKB-KW"/>
</dbReference>
<dbReference type="InterPro" id="IPR003439">
    <property type="entry name" value="ABC_transporter-like_ATP-bd"/>
</dbReference>
<feature type="domain" description="ABC transporter" evidence="4">
    <location>
        <begin position="1"/>
        <end position="205"/>
    </location>
</feature>